<dbReference type="InterPro" id="IPR000182">
    <property type="entry name" value="GNAT_dom"/>
</dbReference>
<accession>A0ABQ1N087</accession>
<protein>
    <submittedName>
        <fullName evidence="2">N-acetyltransferase</fullName>
    </submittedName>
</protein>
<dbReference type="RefSeq" id="WP_188443754.1">
    <property type="nucleotide sequence ID" value="NZ_BMFD01000011.1"/>
</dbReference>
<dbReference type="Pfam" id="PF13673">
    <property type="entry name" value="Acetyltransf_10"/>
    <property type="match status" value="1"/>
</dbReference>
<dbReference type="InterPro" id="IPR016181">
    <property type="entry name" value="Acyl_CoA_acyltransferase"/>
</dbReference>
<feature type="domain" description="N-acetyltransferase" evidence="1">
    <location>
        <begin position="1"/>
        <end position="135"/>
    </location>
</feature>
<proteinExistence type="predicted"/>
<evidence type="ECO:0000259" key="1">
    <source>
        <dbReference type="PROSITE" id="PS51186"/>
    </source>
</evidence>
<keyword evidence="3" id="KW-1185">Reference proteome</keyword>
<dbReference type="PROSITE" id="PS51186">
    <property type="entry name" value="GNAT"/>
    <property type="match status" value="1"/>
</dbReference>
<dbReference type="EMBL" id="BMFD01000011">
    <property type="protein sequence ID" value="GGC48176.1"/>
    <property type="molecule type" value="Genomic_DNA"/>
</dbReference>
<evidence type="ECO:0000313" key="2">
    <source>
        <dbReference type="EMBL" id="GGC48176.1"/>
    </source>
</evidence>
<reference evidence="3" key="1">
    <citation type="journal article" date="2019" name="Int. J. Syst. Evol. Microbiol.">
        <title>The Global Catalogue of Microorganisms (GCM) 10K type strain sequencing project: providing services to taxonomists for standard genome sequencing and annotation.</title>
        <authorList>
            <consortium name="The Broad Institute Genomics Platform"/>
            <consortium name="The Broad Institute Genome Sequencing Center for Infectious Disease"/>
            <person name="Wu L."/>
            <person name="Ma J."/>
        </authorList>
    </citation>
    <scope>NUCLEOTIDE SEQUENCE [LARGE SCALE GENOMIC DNA]</scope>
    <source>
        <strain evidence="3">CGMCC 1.12479</strain>
    </source>
</reference>
<evidence type="ECO:0000313" key="3">
    <source>
        <dbReference type="Proteomes" id="UP000635885"/>
    </source>
</evidence>
<dbReference type="SUPFAM" id="SSF55729">
    <property type="entry name" value="Acyl-CoA N-acyltransferases (Nat)"/>
    <property type="match status" value="1"/>
</dbReference>
<dbReference type="Gene3D" id="3.40.630.30">
    <property type="match status" value="1"/>
</dbReference>
<sequence>MLIKEITVDEALPIRHQAMWPDKDLDFVRVSGDDEAFHLGLFVDRELVSVVSVFKKEGGAQFRKFATLPKHQGKGLGSKLLVYMIGYVQKKKISKIWCNARVAKVDFYSGFGLTTTKQTFQKSGMDYVVMEKELI</sequence>
<organism evidence="2 3">
    <name type="scientific">Belliella aquatica</name>
    <dbReference type="NCBI Taxonomy" id="1323734"/>
    <lineage>
        <taxon>Bacteria</taxon>
        <taxon>Pseudomonadati</taxon>
        <taxon>Bacteroidota</taxon>
        <taxon>Cytophagia</taxon>
        <taxon>Cytophagales</taxon>
        <taxon>Cyclobacteriaceae</taxon>
        <taxon>Belliella</taxon>
    </lineage>
</organism>
<name>A0ABQ1N087_9BACT</name>
<dbReference type="Proteomes" id="UP000635885">
    <property type="component" value="Unassembled WGS sequence"/>
</dbReference>
<gene>
    <name evidence="2" type="ORF">GCM10010993_28340</name>
</gene>
<dbReference type="CDD" id="cd04301">
    <property type="entry name" value="NAT_SF"/>
    <property type="match status" value="1"/>
</dbReference>
<comment type="caution">
    <text evidence="2">The sequence shown here is derived from an EMBL/GenBank/DDBJ whole genome shotgun (WGS) entry which is preliminary data.</text>
</comment>